<dbReference type="AlphaFoldDB" id="A0A0B1T7F5"/>
<evidence type="ECO:0000313" key="1">
    <source>
        <dbReference type="EMBL" id="KHJ92076.1"/>
    </source>
</evidence>
<evidence type="ECO:0000313" key="2">
    <source>
        <dbReference type="Proteomes" id="UP000053660"/>
    </source>
</evidence>
<protein>
    <submittedName>
        <fullName evidence="1">Uncharacterized protein</fullName>
    </submittedName>
</protein>
<reference evidence="1 2" key="1">
    <citation type="submission" date="2014-03" db="EMBL/GenBank/DDBJ databases">
        <title>Draft genome of the hookworm Oesophagostomum dentatum.</title>
        <authorList>
            <person name="Mitreva M."/>
        </authorList>
    </citation>
    <scope>NUCLEOTIDE SEQUENCE [LARGE SCALE GENOMIC DNA]</scope>
    <source>
        <strain evidence="1 2">OD-Hann</strain>
    </source>
</reference>
<sequence length="261" mass="29695">MAHVALPDLKHPLARSKRVNDMFELANVASISEEECWKDAEKGTELRMKNSQYMSPYGIALAMDAHRRRCPEYNEAINLGKGQRFEHSAVFPWAVKYDLGAYISTAISMLDYLQVPGRAPNPQHSVFIALPSSFAVVNSEIDYEGTTTIYVYENWSTLAQKLLDTTITTSIIVVWPDKMPESRAMRQLLIALERHLQIGGTLMFFPSPFEDSNVEEWKAMGRVCAEFVRYITSPSRGFEAMVRDHYSEVFSVAFRANMSVY</sequence>
<dbReference type="Proteomes" id="UP000053660">
    <property type="component" value="Unassembled WGS sequence"/>
</dbReference>
<dbReference type="OrthoDB" id="5822258at2759"/>
<proteinExistence type="predicted"/>
<dbReference type="EMBL" id="KN551587">
    <property type="protein sequence ID" value="KHJ92076.1"/>
    <property type="molecule type" value="Genomic_DNA"/>
</dbReference>
<organism evidence="1 2">
    <name type="scientific">Oesophagostomum dentatum</name>
    <name type="common">Nodular worm</name>
    <dbReference type="NCBI Taxonomy" id="61180"/>
    <lineage>
        <taxon>Eukaryota</taxon>
        <taxon>Metazoa</taxon>
        <taxon>Ecdysozoa</taxon>
        <taxon>Nematoda</taxon>
        <taxon>Chromadorea</taxon>
        <taxon>Rhabditida</taxon>
        <taxon>Rhabditina</taxon>
        <taxon>Rhabditomorpha</taxon>
        <taxon>Strongyloidea</taxon>
        <taxon>Strongylidae</taxon>
        <taxon>Oesophagostomum</taxon>
    </lineage>
</organism>
<gene>
    <name evidence="1" type="ORF">OESDEN_08043</name>
</gene>
<accession>A0A0B1T7F5</accession>
<name>A0A0B1T7F5_OESDE</name>
<keyword evidence="2" id="KW-1185">Reference proteome</keyword>